<dbReference type="Proteomes" id="UP000283269">
    <property type="component" value="Unassembled WGS sequence"/>
</dbReference>
<evidence type="ECO:0000313" key="1">
    <source>
        <dbReference type="EMBL" id="PPQ78299.1"/>
    </source>
</evidence>
<dbReference type="AlphaFoldDB" id="A0A409WIH6"/>
<keyword evidence="2" id="KW-1185">Reference proteome</keyword>
<sequence>MSCILKSQHIIAYNQHDQSNLYTINRSLRQSSQDLDAPYFFQYSSLISLGLVDEEDRVWIYLAEVDSQCSLDS</sequence>
<organism evidence="1 2">
    <name type="scientific">Psilocybe cyanescens</name>
    <dbReference type="NCBI Taxonomy" id="93625"/>
    <lineage>
        <taxon>Eukaryota</taxon>
        <taxon>Fungi</taxon>
        <taxon>Dikarya</taxon>
        <taxon>Basidiomycota</taxon>
        <taxon>Agaricomycotina</taxon>
        <taxon>Agaricomycetes</taxon>
        <taxon>Agaricomycetidae</taxon>
        <taxon>Agaricales</taxon>
        <taxon>Agaricineae</taxon>
        <taxon>Strophariaceae</taxon>
        <taxon>Psilocybe</taxon>
    </lineage>
</organism>
<proteinExistence type="predicted"/>
<accession>A0A409WIH6</accession>
<name>A0A409WIH6_PSICY</name>
<reference evidence="1 2" key="1">
    <citation type="journal article" date="2018" name="Evol. Lett.">
        <title>Horizontal gene cluster transfer increased hallucinogenic mushroom diversity.</title>
        <authorList>
            <person name="Reynolds H.T."/>
            <person name="Vijayakumar V."/>
            <person name="Gluck-Thaler E."/>
            <person name="Korotkin H.B."/>
            <person name="Matheny P.B."/>
            <person name="Slot J.C."/>
        </authorList>
    </citation>
    <scope>NUCLEOTIDE SEQUENCE [LARGE SCALE GENOMIC DNA]</scope>
    <source>
        <strain evidence="1 2">2631</strain>
    </source>
</reference>
<dbReference type="EMBL" id="NHYD01003423">
    <property type="protein sequence ID" value="PPQ78299.1"/>
    <property type="molecule type" value="Genomic_DNA"/>
</dbReference>
<evidence type="ECO:0000313" key="2">
    <source>
        <dbReference type="Proteomes" id="UP000283269"/>
    </source>
</evidence>
<protein>
    <submittedName>
        <fullName evidence="1">Uncharacterized protein</fullName>
    </submittedName>
</protein>
<dbReference type="InParanoid" id="A0A409WIH6"/>
<gene>
    <name evidence="1" type="ORF">CVT25_011757</name>
</gene>
<comment type="caution">
    <text evidence="1">The sequence shown here is derived from an EMBL/GenBank/DDBJ whole genome shotgun (WGS) entry which is preliminary data.</text>
</comment>